<reference evidence="2" key="1">
    <citation type="journal article" date="2019" name="bioRxiv">
        <title>The Genome of the Zebra Mussel, Dreissena polymorpha: A Resource for Invasive Species Research.</title>
        <authorList>
            <person name="McCartney M.A."/>
            <person name="Auch B."/>
            <person name="Kono T."/>
            <person name="Mallez S."/>
            <person name="Zhang Y."/>
            <person name="Obille A."/>
            <person name="Becker A."/>
            <person name="Abrahante J.E."/>
            <person name="Garbe J."/>
            <person name="Badalamenti J.P."/>
            <person name="Herman A."/>
            <person name="Mangelson H."/>
            <person name="Liachko I."/>
            <person name="Sullivan S."/>
            <person name="Sone E.D."/>
            <person name="Koren S."/>
            <person name="Silverstein K.A.T."/>
            <person name="Beckman K.B."/>
            <person name="Gohl D.M."/>
        </authorList>
    </citation>
    <scope>NUCLEOTIDE SEQUENCE</scope>
    <source>
        <strain evidence="2">Duluth1</strain>
        <tissue evidence="2">Whole animal</tissue>
    </source>
</reference>
<dbReference type="EMBL" id="JAIWYP010000001">
    <property type="protein sequence ID" value="KAH3884370.1"/>
    <property type="molecule type" value="Genomic_DNA"/>
</dbReference>
<protein>
    <submittedName>
        <fullName evidence="2">Uncharacterized protein</fullName>
    </submittedName>
</protein>
<evidence type="ECO:0000256" key="1">
    <source>
        <dbReference type="SAM" id="MobiDB-lite"/>
    </source>
</evidence>
<dbReference type="AlphaFoldDB" id="A0A9D4RZ23"/>
<reference evidence="2" key="2">
    <citation type="submission" date="2020-11" db="EMBL/GenBank/DDBJ databases">
        <authorList>
            <person name="McCartney M.A."/>
            <person name="Auch B."/>
            <person name="Kono T."/>
            <person name="Mallez S."/>
            <person name="Becker A."/>
            <person name="Gohl D.M."/>
            <person name="Silverstein K.A.T."/>
            <person name="Koren S."/>
            <person name="Bechman K.B."/>
            <person name="Herman A."/>
            <person name="Abrahante J.E."/>
            <person name="Garbe J."/>
        </authorList>
    </citation>
    <scope>NUCLEOTIDE SEQUENCE</scope>
    <source>
        <strain evidence="2">Duluth1</strain>
        <tissue evidence="2">Whole animal</tissue>
    </source>
</reference>
<evidence type="ECO:0000313" key="2">
    <source>
        <dbReference type="EMBL" id="KAH3884370.1"/>
    </source>
</evidence>
<gene>
    <name evidence="2" type="ORF">DPMN_008348</name>
</gene>
<dbReference type="Proteomes" id="UP000828390">
    <property type="component" value="Unassembled WGS sequence"/>
</dbReference>
<comment type="caution">
    <text evidence="2">The sequence shown here is derived from an EMBL/GenBank/DDBJ whole genome shotgun (WGS) entry which is preliminary data.</text>
</comment>
<organism evidence="2 3">
    <name type="scientific">Dreissena polymorpha</name>
    <name type="common">Zebra mussel</name>
    <name type="synonym">Mytilus polymorpha</name>
    <dbReference type="NCBI Taxonomy" id="45954"/>
    <lineage>
        <taxon>Eukaryota</taxon>
        <taxon>Metazoa</taxon>
        <taxon>Spiralia</taxon>
        <taxon>Lophotrochozoa</taxon>
        <taxon>Mollusca</taxon>
        <taxon>Bivalvia</taxon>
        <taxon>Autobranchia</taxon>
        <taxon>Heteroconchia</taxon>
        <taxon>Euheterodonta</taxon>
        <taxon>Imparidentia</taxon>
        <taxon>Neoheterodontei</taxon>
        <taxon>Myida</taxon>
        <taxon>Dreissenoidea</taxon>
        <taxon>Dreissenidae</taxon>
        <taxon>Dreissena</taxon>
    </lineage>
</organism>
<sequence length="58" mass="6281">MGISLARVPQSSTDGVNVTVTSTPIRFNRTPVSFRTIPDQERRRKSAYTKGRDGGGSA</sequence>
<accession>A0A9D4RZ23</accession>
<keyword evidence="3" id="KW-1185">Reference proteome</keyword>
<feature type="region of interest" description="Disordered" evidence="1">
    <location>
        <begin position="33"/>
        <end position="58"/>
    </location>
</feature>
<evidence type="ECO:0000313" key="3">
    <source>
        <dbReference type="Proteomes" id="UP000828390"/>
    </source>
</evidence>
<name>A0A9D4RZ23_DREPO</name>
<proteinExistence type="predicted"/>